<gene>
    <name evidence="1" type="ORF">SAMN04488126_10189</name>
</gene>
<dbReference type="RefSeq" id="WP_092092921.1">
    <property type="nucleotide sequence ID" value="NZ_FNAR01000001.1"/>
</dbReference>
<dbReference type="OrthoDB" id="581883at2"/>
<proteinExistence type="predicted"/>
<dbReference type="EMBL" id="FNAR01000001">
    <property type="protein sequence ID" value="SDD78582.1"/>
    <property type="molecule type" value="Genomic_DNA"/>
</dbReference>
<dbReference type="Proteomes" id="UP000198823">
    <property type="component" value="Unassembled WGS sequence"/>
</dbReference>
<reference evidence="1 2" key="1">
    <citation type="submission" date="2016-10" db="EMBL/GenBank/DDBJ databases">
        <authorList>
            <person name="de Groot N.N."/>
        </authorList>
    </citation>
    <scope>NUCLEOTIDE SEQUENCE [LARGE SCALE GENOMIC DNA]</scope>
    <source>
        <strain evidence="1 2">CGMCC 1.6762</strain>
    </source>
</reference>
<organism evidence="1 2">
    <name type="scientific">Bhargavaea beijingensis</name>
    <dbReference type="NCBI Taxonomy" id="426756"/>
    <lineage>
        <taxon>Bacteria</taxon>
        <taxon>Bacillati</taxon>
        <taxon>Bacillota</taxon>
        <taxon>Bacilli</taxon>
        <taxon>Bacillales</taxon>
        <taxon>Caryophanaceae</taxon>
        <taxon>Bhargavaea</taxon>
    </lineage>
</organism>
<protein>
    <recommendedName>
        <fullName evidence="3">Restriction endonuclease</fullName>
    </recommendedName>
</protein>
<evidence type="ECO:0000313" key="1">
    <source>
        <dbReference type="EMBL" id="SDD78582.1"/>
    </source>
</evidence>
<sequence>MSELHGIKVAIDIFDIKCRDLINNRYPYIYRSGSQELFSEWFEKGIPFDIQHFGANDHPDAVIEGVGFELKSLKSNGSIQFNSTIPCGRFRRKDQEGECYYAIARYKMDRDFGNLQEFCLCYGDYFNFDHTFAHSHQNTQEIGFGDYGDGVVRHRKMYSFPSPIRTVPGISLILNIDNAQELNPNLVLENSIIRTERGTQNQHVFYVYRHKLLYK</sequence>
<dbReference type="AlphaFoldDB" id="A0A1G6XKI0"/>
<accession>A0A1G6XKI0</accession>
<name>A0A1G6XKI0_9BACL</name>
<evidence type="ECO:0008006" key="3">
    <source>
        <dbReference type="Google" id="ProtNLM"/>
    </source>
</evidence>
<evidence type="ECO:0000313" key="2">
    <source>
        <dbReference type="Proteomes" id="UP000198823"/>
    </source>
</evidence>